<keyword evidence="1" id="KW-0732">Signal</keyword>
<feature type="signal peptide" evidence="1">
    <location>
        <begin position="1"/>
        <end position="32"/>
    </location>
</feature>
<name>A0A803Q9Y6_CANSA</name>
<feature type="chain" id="PRO_5031224861" evidence="1">
    <location>
        <begin position="33"/>
        <end position="209"/>
    </location>
</feature>
<dbReference type="Gramene" id="evm.model.08.1837">
    <property type="protein sequence ID" value="cds.evm.model.08.1837"/>
    <property type="gene ID" value="evm.TU.08.1837"/>
</dbReference>
<protein>
    <submittedName>
        <fullName evidence="2">Uncharacterized protein</fullName>
    </submittedName>
</protein>
<evidence type="ECO:0000313" key="3">
    <source>
        <dbReference type="Proteomes" id="UP000596661"/>
    </source>
</evidence>
<sequence>MESIMKKQVIRYLVVLLITLSVFVNNIPSAVAQAEANGDGEVVSEQLLHEDAAVGRKLLGCGSAMENCNESLGQKCCEPYVCDVSNSLGKSNMNGSGSIAWDNLCKSKKAGRIGFHDIAKWNQAAVAKHVWTIANKKDNLWVKWVHSVYIDQENWWEYKALAHSSWYWSKIINVKEAVKLILPPDQFTASDFKSTYVQDVKSRTKKFSC</sequence>
<dbReference type="Proteomes" id="UP000596661">
    <property type="component" value="Chromosome 8"/>
</dbReference>
<evidence type="ECO:0000313" key="2">
    <source>
        <dbReference type="EnsemblPlants" id="cds.evm.model.08.1837"/>
    </source>
</evidence>
<keyword evidence="3" id="KW-1185">Reference proteome</keyword>
<dbReference type="PANTHER" id="PTHR33116:SF84">
    <property type="entry name" value="RNA-DIRECTED DNA POLYMERASE"/>
    <property type="match status" value="1"/>
</dbReference>
<dbReference type="AlphaFoldDB" id="A0A803Q9Y6"/>
<proteinExistence type="predicted"/>
<accession>A0A803Q9Y6</accession>
<dbReference type="PANTHER" id="PTHR33116">
    <property type="entry name" value="REVERSE TRANSCRIPTASE ZINC-BINDING DOMAIN-CONTAINING PROTEIN-RELATED-RELATED"/>
    <property type="match status" value="1"/>
</dbReference>
<dbReference type="EMBL" id="UZAU01000717">
    <property type="status" value="NOT_ANNOTATED_CDS"/>
    <property type="molecule type" value="Genomic_DNA"/>
</dbReference>
<reference evidence="2" key="2">
    <citation type="submission" date="2021-03" db="UniProtKB">
        <authorList>
            <consortium name="EnsemblPlants"/>
        </authorList>
    </citation>
    <scope>IDENTIFICATION</scope>
</reference>
<reference evidence="2" key="1">
    <citation type="submission" date="2018-11" db="EMBL/GenBank/DDBJ databases">
        <authorList>
            <person name="Grassa J C."/>
        </authorList>
    </citation>
    <scope>NUCLEOTIDE SEQUENCE [LARGE SCALE GENOMIC DNA]</scope>
</reference>
<organism evidence="2 3">
    <name type="scientific">Cannabis sativa</name>
    <name type="common">Hemp</name>
    <name type="synonym">Marijuana</name>
    <dbReference type="NCBI Taxonomy" id="3483"/>
    <lineage>
        <taxon>Eukaryota</taxon>
        <taxon>Viridiplantae</taxon>
        <taxon>Streptophyta</taxon>
        <taxon>Embryophyta</taxon>
        <taxon>Tracheophyta</taxon>
        <taxon>Spermatophyta</taxon>
        <taxon>Magnoliopsida</taxon>
        <taxon>eudicotyledons</taxon>
        <taxon>Gunneridae</taxon>
        <taxon>Pentapetalae</taxon>
        <taxon>rosids</taxon>
        <taxon>fabids</taxon>
        <taxon>Rosales</taxon>
        <taxon>Cannabaceae</taxon>
        <taxon>Cannabis</taxon>
    </lineage>
</organism>
<evidence type="ECO:0000256" key="1">
    <source>
        <dbReference type="SAM" id="SignalP"/>
    </source>
</evidence>
<dbReference type="EnsemblPlants" id="evm.model.08.1837">
    <property type="protein sequence ID" value="cds.evm.model.08.1837"/>
    <property type="gene ID" value="evm.TU.08.1837"/>
</dbReference>